<feature type="compositionally biased region" description="Low complexity" evidence="1">
    <location>
        <begin position="94"/>
        <end position="111"/>
    </location>
</feature>
<feature type="region of interest" description="Disordered" evidence="1">
    <location>
        <begin position="89"/>
        <end position="117"/>
    </location>
</feature>
<dbReference type="InterPro" id="IPR052530">
    <property type="entry name" value="NAD(P)H_nitroreductase"/>
</dbReference>
<organism evidence="3 4">
    <name type="scientific">Nitzschia inconspicua</name>
    <dbReference type="NCBI Taxonomy" id="303405"/>
    <lineage>
        <taxon>Eukaryota</taxon>
        <taxon>Sar</taxon>
        <taxon>Stramenopiles</taxon>
        <taxon>Ochrophyta</taxon>
        <taxon>Bacillariophyta</taxon>
        <taxon>Bacillariophyceae</taxon>
        <taxon>Bacillariophycidae</taxon>
        <taxon>Bacillariales</taxon>
        <taxon>Bacillariaceae</taxon>
        <taxon>Nitzschia</taxon>
    </lineage>
</organism>
<evidence type="ECO:0000259" key="2">
    <source>
        <dbReference type="Pfam" id="PF00881"/>
    </source>
</evidence>
<dbReference type="AlphaFoldDB" id="A0A9K3KQS4"/>
<dbReference type="OrthoDB" id="45950at2759"/>
<comment type="caution">
    <text evidence="3">The sequence shown here is derived from an EMBL/GenBank/DDBJ whole genome shotgun (WGS) entry which is preliminary data.</text>
</comment>
<dbReference type="PANTHER" id="PTHR43821">
    <property type="entry name" value="NAD(P)H NITROREDUCTASE YDJA-RELATED"/>
    <property type="match status" value="1"/>
</dbReference>
<dbReference type="Pfam" id="PF00881">
    <property type="entry name" value="Nitroreductase"/>
    <property type="match status" value="1"/>
</dbReference>
<evidence type="ECO:0000313" key="4">
    <source>
        <dbReference type="Proteomes" id="UP000693970"/>
    </source>
</evidence>
<evidence type="ECO:0000313" key="3">
    <source>
        <dbReference type="EMBL" id="KAG7347418.1"/>
    </source>
</evidence>
<protein>
    <submittedName>
        <fullName evidence="3">Nitroreductase family protein</fullName>
    </submittedName>
</protein>
<dbReference type="Proteomes" id="UP000693970">
    <property type="component" value="Unassembled WGS sequence"/>
</dbReference>
<dbReference type="InterPro" id="IPR029479">
    <property type="entry name" value="Nitroreductase"/>
</dbReference>
<name>A0A9K3KQS4_9STRA</name>
<accession>A0A9K3KQS4</accession>
<sequence length="381" mass="42357">MSSRTPFRSHLLQQWTQQGLRPPAAAIPWLRPSSAAEQRNHYTANHPQDETRGHHTGSTSSSVNSSSGGRDRRSCHTLSSIESSFSWSNGFQDSSSIKTKSIPSKKSTTTTPRHHDAVSFSTAVVRHNAHQVDAAVSSNDGSSNDLPKQFYSLLLSRRTAAKPLVFSTSSDSPDLLGLERKHLCEALDRAVRAAQMAPNHKRTEPFNFTRFWSGSITAETLADICYQVTLRQKSEPVARKKREKWSCIPAFLVATVHENQQPLLHVDDIDDDDSVYAPLEYAPPMTNRQLEDYASACAGIQNVLLSLHAESIATKWATGPVITTMAFRRLVNAEPTDRIVGLIMVGGQNSTELVDEREEKMTSARRHRRRNLHGDVLIDLP</sequence>
<proteinExistence type="predicted"/>
<feature type="domain" description="Nitroreductase" evidence="2">
    <location>
        <begin position="185"/>
        <end position="346"/>
    </location>
</feature>
<dbReference type="EMBL" id="JAGRRH010000020">
    <property type="protein sequence ID" value="KAG7347418.1"/>
    <property type="molecule type" value="Genomic_DNA"/>
</dbReference>
<evidence type="ECO:0000256" key="1">
    <source>
        <dbReference type="SAM" id="MobiDB-lite"/>
    </source>
</evidence>
<reference evidence="3" key="2">
    <citation type="submission" date="2021-04" db="EMBL/GenBank/DDBJ databases">
        <authorList>
            <person name="Podell S."/>
        </authorList>
    </citation>
    <scope>NUCLEOTIDE SEQUENCE</scope>
    <source>
        <strain evidence="3">Hildebrandi</strain>
    </source>
</reference>
<feature type="compositionally biased region" description="Polar residues" evidence="1">
    <location>
        <begin position="1"/>
        <end position="19"/>
    </location>
</feature>
<feature type="region of interest" description="Disordered" evidence="1">
    <location>
        <begin position="1"/>
        <end position="75"/>
    </location>
</feature>
<keyword evidence="4" id="KW-1185">Reference proteome</keyword>
<gene>
    <name evidence="3" type="ORF">IV203_016123</name>
</gene>
<reference evidence="3" key="1">
    <citation type="journal article" date="2021" name="Sci. Rep.">
        <title>Diploid genomic architecture of Nitzschia inconspicua, an elite biomass production diatom.</title>
        <authorList>
            <person name="Oliver A."/>
            <person name="Podell S."/>
            <person name="Pinowska A."/>
            <person name="Traller J.C."/>
            <person name="Smith S.R."/>
            <person name="McClure R."/>
            <person name="Beliaev A."/>
            <person name="Bohutskyi P."/>
            <person name="Hill E.A."/>
            <person name="Rabines A."/>
            <person name="Zheng H."/>
            <person name="Allen L.Z."/>
            <person name="Kuo A."/>
            <person name="Grigoriev I.V."/>
            <person name="Allen A.E."/>
            <person name="Hazlebeck D."/>
            <person name="Allen E.E."/>
        </authorList>
    </citation>
    <scope>NUCLEOTIDE SEQUENCE</scope>
    <source>
        <strain evidence="3">Hildebrandi</strain>
    </source>
</reference>
<feature type="compositionally biased region" description="Polar residues" evidence="1">
    <location>
        <begin position="35"/>
        <end position="46"/>
    </location>
</feature>
<dbReference type="PANTHER" id="PTHR43821:SF1">
    <property type="entry name" value="NAD(P)H NITROREDUCTASE YDJA-RELATED"/>
    <property type="match status" value="1"/>
</dbReference>
<feature type="compositionally biased region" description="Low complexity" evidence="1">
    <location>
        <begin position="56"/>
        <end position="68"/>
    </location>
</feature>